<proteinExistence type="inferred from homology"/>
<dbReference type="InterPro" id="IPR006015">
    <property type="entry name" value="Universal_stress_UspA"/>
</dbReference>
<protein>
    <submittedName>
        <fullName evidence="3">Universal stress protein family protein</fullName>
    </submittedName>
</protein>
<dbReference type="AlphaFoldDB" id="A0A3D9EB18"/>
<accession>A0A3D9EB18</accession>
<dbReference type="PANTHER" id="PTHR43010">
    <property type="entry name" value="UNIVERSAL STRESS PROTEIN SLR1230"/>
    <property type="match status" value="1"/>
</dbReference>
<gene>
    <name evidence="3" type="ORF">DFO60_4489</name>
</gene>
<dbReference type="Pfam" id="PF00582">
    <property type="entry name" value="Usp"/>
    <property type="match status" value="1"/>
</dbReference>
<evidence type="ECO:0000313" key="3">
    <source>
        <dbReference type="EMBL" id="RED00339.1"/>
    </source>
</evidence>
<dbReference type="EMBL" id="QRDL01000008">
    <property type="protein sequence ID" value="RED00339.1"/>
    <property type="molecule type" value="Genomic_DNA"/>
</dbReference>
<comment type="caution">
    <text evidence="3">The sequence shown here is derived from an EMBL/GenBank/DDBJ whole genome shotgun (WGS) entry which is preliminary data.</text>
</comment>
<dbReference type="CDD" id="cd00293">
    <property type="entry name" value="USP-like"/>
    <property type="match status" value="1"/>
</dbReference>
<feature type="non-terminal residue" evidence="3">
    <location>
        <position position="1"/>
    </location>
</feature>
<dbReference type="InterPro" id="IPR051688">
    <property type="entry name" value="USP_A"/>
</dbReference>
<name>A0A3D9EB18_ECTOL</name>
<evidence type="ECO:0000259" key="2">
    <source>
        <dbReference type="Pfam" id="PF00582"/>
    </source>
</evidence>
<dbReference type="PANTHER" id="PTHR43010:SF1">
    <property type="entry name" value="USPA DOMAIN-CONTAINING PROTEIN"/>
    <property type="match status" value="1"/>
</dbReference>
<comment type="similarity">
    <text evidence="1">Belongs to the universal stress protein A family.</text>
</comment>
<feature type="domain" description="UspA" evidence="2">
    <location>
        <begin position="1"/>
        <end position="58"/>
    </location>
</feature>
<dbReference type="Proteomes" id="UP000256988">
    <property type="component" value="Unassembled WGS sequence"/>
</dbReference>
<sequence length="59" mass="6485">THLVAGHPEEAIPDRVHASRADLLVMGAYSHSAARRFLLGSQTSHMLRHTDITTLVLRA</sequence>
<evidence type="ECO:0000256" key="1">
    <source>
        <dbReference type="ARBA" id="ARBA00008791"/>
    </source>
</evidence>
<dbReference type="Gene3D" id="3.40.50.12370">
    <property type="match status" value="1"/>
</dbReference>
<evidence type="ECO:0000313" key="4">
    <source>
        <dbReference type="Proteomes" id="UP000256988"/>
    </source>
</evidence>
<dbReference type="RefSeq" id="WP_147302592.1">
    <property type="nucleotide sequence ID" value="NZ_QRDL01000008.1"/>
</dbReference>
<dbReference type="SUPFAM" id="SSF52402">
    <property type="entry name" value="Adenine nucleotide alpha hydrolases-like"/>
    <property type="match status" value="1"/>
</dbReference>
<reference evidence="3 4" key="1">
    <citation type="submission" date="2018-07" db="EMBL/GenBank/DDBJ databases">
        <title>Genome sequencing of rice bacterial endophytes.</title>
        <authorList>
            <person name="Venturi V."/>
        </authorList>
    </citation>
    <scope>NUCLEOTIDE SEQUENCE [LARGE SCALE GENOMIC DNA]</scope>
    <source>
        <strain evidence="3 4">AG1002</strain>
    </source>
</reference>
<dbReference type="InterPro" id="IPR006016">
    <property type="entry name" value="UspA"/>
</dbReference>
<organism evidence="3 4">
    <name type="scientific">Ectopseudomonas oleovorans</name>
    <name type="common">Pseudomonas oleovorans</name>
    <dbReference type="NCBI Taxonomy" id="301"/>
    <lineage>
        <taxon>Bacteria</taxon>
        <taxon>Pseudomonadati</taxon>
        <taxon>Pseudomonadota</taxon>
        <taxon>Gammaproteobacteria</taxon>
        <taxon>Pseudomonadales</taxon>
        <taxon>Pseudomonadaceae</taxon>
        <taxon>Ectopseudomonas</taxon>
    </lineage>
</organism>
<dbReference type="PRINTS" id="PR01438">
    <property type="entry name" value="UNVRSLSTRESS"/>
</dbReference>